<reference evidence="1 2" key="1">
    <citation type="submission" date="2017-12" db="EMBL/GenBank/DDBJ databases">
        <title>Comparative genomics of Botrytis spp.</title>
        <authorList>
            <person name="Valero-Jimenez C.A."/>
            <person name="Tapia P."/>
            <person name="Veloso J."/>
            <person name="Silva-Moreno E."/>
            <person name="Staats M."/>
            <person name="Valdes J.H."/>
            <person name="Van Kan J.A.L."/>
        </authorList>
    </citation>
    <scope>NUCLEOTIDE SEQUENCE [LARGE SCALE GENOMIC DNA]</scope>
    <source>
        <strain evidence="1 2">MUCL11595</strain>
    </source>
</reference>
<comment type="caution">
    <text evidence="1">The sequence shown here is derived from an EMBL/GenBank/DDBJ whole genome shotgun (WGS) entry which is preliminary data.</text>
</comment>
<organism evidence="1 2">
    <name type="scientific">Botryotinia convoluta</name>
    <dbReference type="NCBI Taxonomy" id="54673"/>
    <lineage>
        <taxon>Eukaryota</taxon>
        <taxon>Fungi</taxon>
        <taxon>Dikarya</taxon>
        <taxon>Ascomycota</taxon>
        <taxon>Pezizomycotina</taxon>
        <taxon>Leotiomycetes</taxon>
        <taxon>Helotiales</taxon>
        <taxon>Sclerotiniaceae</taxon>
        <taxon>Botryotinia</taxon>
    </lineage>
</organism>
<protein>
    <recommendedName>
        <fullName evidence="3">Heterokaryon incompatibility domain-containing protein</fullName>
    </recommendedName>
</protein>
<dbReference type="AlphaFoldDB" id="A0A4Z1HZF3"/>
<evidence type="ECO:0000313" key="1">
    <source>
        <dbReference type="EMBL" id="TGO54639.1"/>
    </source>
</evidence>
<dbReference type="PANTHER" id="PTHR33112">
    <property type="entry name" value="DOMAIN PROTEIN, PUTATIVE-RELATED"/>
    <property type="match status" value="1"/>
</dbReference>
<accession>A0A4Z1HZF3</accession>
<dbReference type="EMBL" id="PQXN01000104">
    <property type="protein sequence ID" value="TGO54639.1"/>
    <property type="molecule type" value="Genomic_DNA"/>
</dbReference>
<dbReference type="OrthoDB" id="5362512at2759"/>
<proteinExistence type="predicted"/>
<dbReference type="Proteomes" id="UP000297527">
    <property type="component" value="Unassembled WGS sequence"/>
</dbReference>
<name>A0A4Z1HZF3_9HELO</name>
<evidence type="ECO:0000313" key="2">
    <source>
        <dbReference type="Proteomes" id="UP000297527"/>
    </source>
</evidence>
<sequence length="176" mass="19513">MNESSLRQLDIKYDFVVVPKGEHNSGAVSRIAGSLECYVWPSPARSVGPYHFTLQLVNISDVKAPRYEIPEKGSSASSRILASQWIGNCTQNHKKCNIGKISLLPTRLANVGLDGGAIRLIETEEILKDQYSPYFALSHRWGTTPDHSSRLSSINQLSCIKRIPTNQMPATFQDAI</sequence>
<dbReference type="PANTHER" id="PTHR33112:SF10">
    <property type="entry name" value="TOL"/>
    <property type="match status" value="1"/>
</dbReference>
<gene>
    <name evidence="1" type="ORF">BCON_0104g00360</name>
</gene>
<keyword evidence="2" id="KW-1185">Reference proteome</keyword>
<evidence type="ECO:0008006" key="3">
    <source>
        <dbReference type="Google" id="ProtNLM"/>
    </source>
</evidence>